<evidence type="ECO:0000256" key="1">
    <source>
        <dbReference type="SAM" id="MobiDB-lite"/>
    </source>
</evidence>
<evidence type="ECO:0008006" key="6">
    <source>
        <dbReference type="Google" id="ProtNLM"/>
    </source>
</evidence>
<dbReference type="RefSeq" id="XP_038786889.1">
    <property type="nucleotide sequence ID" value="XM_038929939.1"/>
</dbReference>
<evidence type="ECO:0000313" key="5">
    <source>
        <dbReference type="Proteomes" id="UP000596902"/>
    </source>
</evidence>
<feature type="compositionally biased region" description="Pro residues" evidence="1">
    <location>
        <begin position="260"/>
        <end position="271"/>
    </location>
</feature>
<dbReference type="AlphaFoldDB" id="A0A8H7B402"/>
<feature type="region of interest" description="Disordered" evidence="1">
    <location>
        <begin position="435"/>
        <end position="496"/>
    </location>
</feature>
<dbReference type="Proteomes" id="UP000596902">
    <property type="component" value="Unassembled WGS sequence"/>
</dbReference>
<reference evidence="4" key="2">
    <citation type="submission" date="2020-08" db="EMBL/GenBank/DDBJ databases">
        <title>Draft Genome Sequence of Cumin Blight Pathogen Alternaria burnsii.</title>
        <authorList>
            <person name="Feng Z."/>
        </authorList>
    </citation>
    <scope>NUCLEOTIDE SEQUENCE</scope>
    <source>
        <strain evidence="4">CBS107.38</strain>
    </source>
</reference>
<keyword evidence="3" id="KW-0732">Signal</keyword>
<proteinExistence type="predicted"/>
<dbReference type="PANTHER" id="PTHR36182">
    <property type="entry name" value="PROTEIN, PUTATIVE (AFU_ORTHOLOGUE AFUA_6G10930)-RELATED"/>
    <property type="match status" value="1"/>
</dbReference>
<feature type="compositionally biased region" description="Polar residues" evidence="1">
    <location>
        <begin position="478"/>
        <end position="487"/>
    </location>
</feature>
<dbReference type="GeneID" id="62203117"/>
<feature type="compositionally biased region" description="Low complexity" evidence="1">
    <location>
        <begin position="328"/>
        <end position="337"/>
    </location>
</feature>
<feature type="transmembrane region" description="Helical" evidence="2">
    <location>
        <begin position="1059"/>
        <end position="1081"/>
    </location>
</feature>
<dbReference type="PANTHER" id="PTHR36182:SF2">
    <property type="entry name" value="LYTIC POLYSACCHARIDE MONOOXYGENASE"/>
    <property type="match status" value="1"/>
</dbReference>
<feature type="transmembrane region" description="Helical" evidence="2">
    <location>
        <begin position="545"/>
        <end position="567"/>
    </location>
</feature>
<gene>
    <name evidence="4" type="ORF">GT037_004892</name>
</gene>
<feature type="region of interest" description="Disordered" evidence="1">
    <location>
        <begin position="320"/>
        <end position="359"/>
    </location>
</feature>
<feature type="region of interest" description="Disordered" evidence="1">
    <location>
        <begin position="230"/>
        <end position="280"/>
    </location>
</feature>
<feature type="compositionally biased region" description="Pro residues" evidence="1">
    <location>
        <begin position="338"/>
        <end position="348"/>
    </location>
</feature>
<dbReference type="Gene3D" id="2.70.50.70">
    <property type="match status" value="1"/>
</dbReference>
<evidence type="ECO:0000313" key="4">
    <source>
        <dbReference type="EMBL" id="KAF7676680.1"/>
    </source>
</evidence>
<dbReference type="EMBL" id="JAAABM010000006">
    <property type="protein sequence ID" value="KAF7676680.1"/>
    <property type="molecule type" value="Genomic_DNA"/>
</dbReference>
<feature type="transmembrane region" description="Helical" evidence="2">
    <location>
        <begin position="587"/>
        <end position="607"/>
    </location>
</feature>
<accession>A0A8H7B402</accession>
<sequence length="1164" mass="126652">MSAKSTLIAAAVMLAMAPLHAGAHMVLKSPVPYGNPNNSPLEATGSDFPCKAVPYTVNTMNEWPVGSEQTLSFTGTAVHGGGSCQISVTTDKEPTKESKWKVIYSIEGGCPVEAAGNLDQNGPSTNNAFKYTVPAELPNGVMTMAWTWFNKIGNREMYMNCAPITVSGGSDDTAGFDALPDMAVANIGVGTSCGTTADSKDFTFENPGKYGTSVGTGPFVDLCSGKTTQASSFSGGSGGSGNTDTDPAPAPGNSSAANPPSTPTASPPVATPPSLSTTESTFRTIKTVTAPMPPLPSKTDGVFAPGASSAIIPTASAVAPSAPLRPTGQSPAASVSPQPQPSATPSPGGPTVGSGEEACSTDGATVCSADGTKFGTCNFGKAIMQPVADGTTSLNLVIPTALRSLKDMSEDNGHPTRDGDQNQCRTNHTVYETQLDDGCDTNSRPQQPLGDVNTQGDEDRDMHPSIHLIPASDRDETQYNPQSTHHVSGSDRDDDQNVYQSTQLISVSCRESTAPTPGSSVTQRKTSVTRPPWLSSTWARPRATIALIILFYLTAVLLATAHAIFYIRLDGTLAENRVLEQSEVTAISLLITTLFRASLVASVGLAFTQHLWRIFRQRLLRIAQIEQLFHIRSNPLELAKVSIVKDAPFLFLMAIFAWLLPLAVIYPPSSLTVTSRPYTSIQNNSISIMNAPPPDDVDLLYPDDTSVPSLAYLNRASMPRNSGLTTSESDGVVSYTYVQPSRPVFSLAKLVLLTGEILAFPSPKSENMSYFLEYRTLQLDCKQEIRNWTYSNKINDYDPMFKIIWNSTVFNISTIRYPGFYGYDESSKEYKYAVSTESSICEPFSALMNLDISFTRGVRDISYTMRGKQPMPNITRSEYRFPYGKGKPWPNISDVPDGTSEYADWVLQTRDRLTSWDTYAPMDASLQSLQYTWEGFKGDLEDWDYTQWNGTMQPLFNSTIRRNDTIIEWSAFNAQRYNVTSIYNTEIDDTVEFGNDYNWIWKEDFDPRRDLDLSEDMLNEFLTNVSISALNLDTWRVPYPVNITEYRTTYHFSRPMNLIIPYALSLAFALVSIGIGIWSLIANGVPASDGGFLQVATATTSRTEMDKLIESDSAEKNQDGVRRQLLGMKIRYGELVDDGGVGAGRAGFGTLAETRPLGTRTSKE</sequence>
<reference evidence="4" key="1">
    <citation type="submission" date="2020-01" db="EMBL/GenBank/DDBJ databases">
        <authorList>
            <person name="Feng Z.H.Z."/>
        </authorList>
    </citation>
    <scope>NUCLEOTIDE SEQUENCE</scope>
    <source>
        <strain evidence="4">CBS107.38</strain>
    </source>
</reference>
<feature type="transmembrane region" description="Helical" evidence="2">
    <location>
        <begin position="647"/>
        <end position="666"/>
    </location>
</feature>
<evidence type="ECO:0000256" key="2">
    <source>
        <dbReference type="SAM" id="Phobius"/>
    </source>
</evidence>
<feature type="region of interest" description="Disordered" evidence="1">
    <location>
        <begin position="506"/>
        <end position="525"/>
    </location>
</feature>
<organism evidence="4 5">
    <name type="scientific">Alternaria burnsii</name>
    <dbReference type="NCBI Taxonomy" id="1187904"/>
    <lineage>
        <taxon>Eukaryota</taxon>
        <taxon>Fungi</taxon>
        <taxon>Dikarya</taxon>
        <taxon>Ascomycota</taxon>
        <taxon>Pezizomycotina</taxon>
        <taxon>Dothideomycetes</taxon>
        <taxon>Pleosporomycetidae</taxon>
        <taxon>Pleosporales</taxon>
        <taxon>Pleosporineae</taxon>
        <taxon>Pleosporaceae</taxon>
        <taxon>Alternaria</taxon>
        <taxon>Alternaria sect. Alternaria</taxon>
    </lineage>
</organism>
<name>A0A8H7B402_9PLEO</name>
<keyword evidence="2" id="KW-0472">Membrane</keyword>
<protein>
    <recommendedName>
        <fullName evidence="6">GH16 domain-containing protein</fullName>
    </recommendedName>
</protein>
<keyword evidence="2" id="KW-1133">Transmembrane helix</keyword>
<feature type="signal peptide" evidence="3">
    <location>
        <begin position="1"/>
        <end position="22"/>
    </location>
</feature>
<feature type="chain" id="PRO_5034210232" description="GH16 domain-containing protein" evidence="3">
    <location>
        <begin position="23"/>
        <end position="1164"/>
    </location>
</feature>
<keyword evidence="5" id="KW-1185">Reference proteome</keyword>
<keyword evidence="2" id="KW-0812">Transmembrane</keyword>
<comment type="caution">
    <text evidence="4">The sequence shown here is derived from an EMBL/GenBank/DDBJ whole genome shotgun (WGS) entry which is preliminary data.</text>
</comment>
<evidence type="ECO:0000256" key="3">
    <source>
        <dbReference type="SAM" id="SignalP"/>
    </source>
</evidence>